<comment type="caution">
    <text evidence="2">The sequence shown here is derived from an EMBL/GenBank/DDBJ whole genome shotgun (WGS) entry which is preliminary data.</text>
</comment>
<keyword evidence="1" id="KW-0732">Signal</keyword>
<dbReference type="Pfam" id="PF04449">
    <property type="entry name" value="Fimbrial_CS1"/>
    <property type="match status" value="1"/>
</dbReference>
<reference evidence="2 3" key="1">
    <citation type="submission" date="2015-11" db="EMBL/GenBank/DDBJ databases">
        <title>Expanding the genomic diversity of Burkholderia species for the development of highly accurate diagnostics.</title>
        <authorList>
            <person name="Sahl J."/>
            <person name="Keim P."/>
            <person name="Wagner D."/>
        </authorList>
    </citation>
    <scope>NUCLEOTIDE SEQUENCE [LARGE SCALE GENOMIC DNA]</scope>
    <source>
        <strain evidence="2 3">MSMB1302</strain>
    </source>
</reference>
<feature type="chain" id="PRO_5007118313" evidence="1">
    <location>
        <begin position="23"/>
        <end position="177"/>
    </location>
</feature>
<dbReference type="Gene3D" id="2.60.40.2040">
    <property type="entry name" value="CFA/I fimbrial subunit E, pilin domain"/>
    <property type="match status" value="1"/>
</dbReference>
<sequence>MKISKLVVALGMSGALIGLAHAADEGKVSKKITLTAQISDGIFVSKPDGSSWYSTEELAPTDFTQKKFEKTLPVRVWTKGTDFKVSLAQDLKLASSNGYSMGSPVVTMASAAGDKTIKFGGTPETIKQVVEGNGGYDELHDVKIAVDAPTAVGGRSTNGSYSGDLVMVFEPVASAGP</sequence>
<dbReference type="RefSeq" id="WP_059525519.1">
    <property type="nucleotide sequence ID" value="NZ_LOXZ01000034.1"/>
</dbReference>
<feature type="signal peptide" evidence="1">
    <location>
        <begin position="1"/>
        <end position="22"/>
    </location>
</feature>
<evidence type="ECO:0000313" key="2">
    <source>
        <dbReference type="EMBL" id="KVK85636.1"/>
    </source>
</evidence>
<evidence type="ECO:0000256" key="1">
    <source>
        <dbReference type="SAM" id="SignalP"/>
    </source>
</evidence>
<gene>
    <name evidence="2" type="ORF">WS90_00050</name>
</gene>
<dbReference type="GO" id="GO:0009289">
    <property type="term" value="C:pilus"/>
    <property type="evidence" value="ECO:0007669"/>
    <property type="project" value="InterPro"/>
</dbReference>
<dbReference type="InterPro" id="IPR007540">
    <property type="entry name" value="Fimbrial_CS1-type"/>
</dbReference>
<evidence type="ECO:0000313" key="3">
    <source>
        <dbReference type="Proteomes" id="UP000069001"/>
    </source>
</evidence>
<accession>A0A103UCH1</accession>
<dbReference type="Proteomes" id="UP000069001">
    <property type="component" value="Unassembled WGS sequence"/>
</dbReference>
<organism evidence="2 3">
    <name type="scientific">Burkholderia cepacia</name>
    <name type="common">Pseudomonas cepacia</name>
    <dbReference type="NCBI Taxonomy" id="292"/>
    <lineage>
        <taxon>Bacteria</taxon>
        <taxon>Pseudomonadati</taxon>
        <taxon>Pseudomonadota</taxon>
        <taxon>Betaproteobacteria</taxon>
        <taxon>Burkholderiales</taxon>
        <taxon>Burkholderiaceae</taxon>
        <taxon>Burkholderia</taxon>
        <taxon>Burkholderia cepacia complex</taxon>
    </lineage>
</organism>
<proteinExistence type="predicted"/>
<protein>
    <submittedName>
        <fullName evidence="2">Fimbrial assembly protein</fullName>
    </submittedName>
</protein>
<name>A0A103UCH1_BURCE</name>
<dbReference type="EMBL" id="LOYH01000029">
    <property type="protein sequence ID" value="KVK85636.1"/>
    <property type="molecule type" value="Genomic_DNA"/>
</dbReference>
<dbReference type="AlphaFoldDB" id="A0A103UCH1"/>